<evidence type="ECO:0008006" key="4">
    <source>
        <dbReference type="Google" id="ProtNLM"/>
    </source>
</evidence>
<reference evidence="2 3" key="1">
    <citation type="submission" date="2024-01" db="EMBL/GenBank/DDBJ databases">
        <title>the genome sequence of strain Microbacterium schleiferi NBRC 15075.</title>
        <authorList>
            <person name="Ding Y."/>
            <person name="Zhang G."/>
        </authorList>
    </citation>
    <scope>NUCLEOTIDE SEQUENCE [LARGE SCALE GENOMIC DNA]</scope>
    <source>
        <strain evidence="2 3">NBRC 15075</strain>
    </source>
</reference>
<dbReference type="Proteomes" id="UP001351900">
    <property type="component" value="Unassembled WGS sequence"/>
</dbReference>
<accession>A0ABU7V9G7</accession>
<name>A0ABU7V9G7_9MICO</name>
<evidence type="ECO:0000313" key="3">
    <source>
        <dbReference type="Proteomes" id="UP001351900"/>
    </source>
</evidence>
<proteinExistence type="predicted"/>
<sequence>MNTHEEHHEDASGGSDRPLGYWLRLVDALISREFDIRLAESGSDRRDWMLLNVIDGTYAWARAPRGKRTRRLEERGWIEQNGSGDWTLTDAGHEMKDRLGKAVSGIRERVSSAVSPEDYATTIASLQAMARELGGDQKDDLDPGLGFGRFGRGRRGHRFGPGFRPGFGRGFGPGFRPAFGPAFEADEDARRCDDGRDHVHRGHGHRHSEHRHGEHRHGERAYERGFDAGFARGRESAVS</sequence>
<dbReference type="RefSeq" id="WP_331792025.1">
    <property type="nucleotide sequence ID" value="NZ_BAAAUO010000001.1"/>
</dbReference>
<dbReference type="EMBL" id="JAZHOV010000006">
    <property type="protein sequence ID" value="MEF2255868.1"/>
    <property type="molecule type" value="Genomic_DNA"/>
</dbReference>
<dbReference type="InterPro" id="IPR036390">
    <property type="entry name" value="WH_DNA-bd_sf"/>
</dbReference>
<dbReference type="InterPro" id="IPR036388">
    <property type="entry name" value="WH-like_DNA-bd_sf"/>
</dbReference>
<evidence type="ECO:0000256" key="1">
    <source>
        <dbReference type="SAM" id="MobiDB-lite"/>
    </source>
</evidence>
<organism evidence="2 3">
    <name type="scientific">Microbacterium schleiferi</name>
    <dbReference type="NCBI Taxonomy" id="69362"/>
    <lineage>
        <taxon>Bacteria</taxon>
        <taxon>Bacillati</taxon>
        <taxon>Actinomycetota</taxon>
        <taxon>Actinomycetes</taxon>
        <taxon>Micrococcales</taxon>
        <taxon>Microbacteriaceae</taxon>
        <taxon>Microbacterium</taxon>
    </lineage>
</organism>
<dbReference type="SUPFAM" id="SSF46785">
    <property type="entry name" value="Winged helix' DNA-binding domain"/>
    <property type="match status" value="1"/>
</dbReference>
<feature type="region of interest" description="Disordered" evidence="1">
    <location>
        <begin position="194"/>
        <end position="222"/>
    </location>
</feature>
<evidence type="ECO:0000313" key="2">
    <source>
        <dbReference type="EMBL" id="MEF2255868.1"/>
    </source>
</evidence>
<keyword evidence="3" id="KW-1185">Reference proteome</keyword>
<feature type="compositionally biased region" description="Basic residues" evidence="1">
    <location>
        <begin position="198"/>
        <end position="215"/>
    </location>
</feature>
<gene>
    <name evidence="2" type="ORF">V2V91_12090</name>
</gene>
<comment type="caution">
    <text evidence="2">The sequence shown here is derived from an EMBL/GenBank/DDBJ whole genome shotgun (WGS) entry which is preliminary data.</text>
</comment>
<protein>
    <recommendedName>
        <fullName evidence="4">MarR family transcriptional regulator</fullName>
    </recommendedName>
</protein>
<dbReference type="Gene3D" id="1.10.10.10">
    <property type="entry name" value="Winged helix-like DNA-binding domain superfamily/Winged helix DNA-binding domain"/>
    <property type="match status" value="1"/>
</dbReference>